<dbReference type="Pfam" id="PF17164">
    <property type="entry name" value="DUF5122"/>
    <property type="match status" value="13"/>
</dbReference>
<comment type="caution">
    <text evidence="1">The sequence shown here is derived from an EMBL/GenBank/DDBJ whole genome shotgun (WGS) entry which is preliminary data.</text>
</comment>
<dbReference type="NCBIfam" id="TIGR02608">
    <property type="entry name" value="delta_60_rpt"/>
    <property type="match status" value="14"/>
</dbReference>
<dbReference type="InterPro" id="IPR013431">
    <property type="entry name" value="Delta_60_rpt"/>
</dbReference>
<dbReference type="InterPro" id="IPR011044">
    <property type="entry name" value="Quino_amine_DH_bsu"/>
</dbReference>
<dbReference type="Gene3D" id="2.80.10.50">
    <property type="match status" value="6"/>
</dbReference>
<dbReference type="RefSeq" id="WP_198076123.1">
    <property type="nucleotide sequence ID" value="NZ_JAEDAE010000007.1"/>
</dbReference>
<dbReference type="InterPro" id="IPR026444">
    <property type="entry name" value="Secre_tail"/>
</dbReference>
<reference evidence="1 2" key="1">
    <citation type="submission" date="2020-12" db="EMBL/GenBank/DDBJ databases">
        <title>Hymenobacter sp.</title>
        <authorList>
            <person name="Kim M.K."/>
        </authorList>
    </citation>
    <scope>NUCLEOTIDE SEQUENCE [LARGE SCALE GENOMIC DNA]</scope>
    <source>
        <strain evidence="1 2">BT442</strain>
    </source>
</reference>
<proteinExistence type="predicted"/>
<evidence type="ECO:0000313" key="2">
    <source>
        <dbReference type="Proteomes" id="UP000625631"/>
    </source>
</evidence>
<dbReference type="SUPFAM" id="SSF50969">
    <property type="entry name" value="YVTN repeat-like/Quinoprotein amine dehydrogenase"/>
    <property type="match status" value="1"/>
</dbReference>
<dbReference type="PANTHER" id="PTHR42754">
    <property type="entry name" value="ENDOGLUCANASE"/>
    <property type="match status" value="1"/>
</dbReference>
<dbReference type="NCBIfam" id="TIGR04183">
    <property type="entry name" value="Por_Secre_tail"/>
    <property type="match status" value="1"/>
</dbReference>
<accession>A0ABS0Q9R4</accession>
<protein>
    <submittedName>
        <fullName evidence="1">T9SS type A sorting domain-containing protein</fullName>
    </submittedName>
</protein>
<evidence type="ECO:0000313" key="1">
    <source>
        <dbReference type="EMBL" id="MBH8559365.1"/>
    </source>
</evidence>
<dbReference type="SUPFAM" id="SSF101898">
    <property type="entry name" value="NHL repeat"/>
    <property type="match status" value="2"/>
</dbReference>
<keyword evidence="2" id="KW-1185">Reference proteome</keyword>
<dbReference type="EMBL" id="JAEDAE010000007">
    <property type="protein sequence ID" value="MBH8559365.1"/>
    <property type="molecule type" value="Genomic_DNA"/>
</dbReference>
<name>A0ABS0Q9R4_9BACT</name>
<dbReference type="Proteomes" id="UP000625631">
    <property type="component" value="Unassembled WGS sequence"/>
</dbReference>
<sequence>MTYPFSLPGLLMKRQAPAAGRATRAGRAVLLVLLLALPLLSRAQSSTNIVTLNASAITTISATLGCHINNPGSLTTQGVAYALGSVTPLVTGNSVSSSVTPGVDAYYSVSNLLPGRHYSMRAFSIDSQGNVEYGPFNGFDTPPLAYQPQGPVVTVTPAASTLSPGGTQTLTASTTLPGFNLAGASFNGEVFAVQLQPDGKVLVGGNFTSLNDRAAPAYLLRLNADGTLDTGFSPGQNGLNGKVYSLVLQPDGKVLVGGEFTAPRNRVLRVNADGSLDPNFNPGGAGANDFVRILALQPDGKVLVGGNFSTYNGSGPGRLTRLLADGTLDTGFNPGGAGASALVTVLLVQPDGLVLVGGQFTSYNGGGPARLTRLLANGLPDPTFNPGGAGATSPGSTDASPMQALVLLADGRILAGGRLTAYNGDASVPDGLLRLLANGLPDPTFNPGGTGLNAGVRALVQQPDGKVLVGGLTFTTYNGNANAPDGLLRLNADGTLDTGFNNGSPRGVNASVYALALQPDGKVLVGGLFTTYNGSAVAPRYLMRVNPDGSLETTVTATAALDGVTYTWNTGATGPTLTVSQPGDYLVKATTARQGMGYSTVVRVSAPPATAVRLTPPGPLALPAGGSATLTATATQPGFNVSGSGFNNDVRAVVVQPDGKVLVGGLFSTYNGNASAPDFLVRLLPDGSLDPTFNPGGTGPSGGSPYFSGGVYALALQPDGKVLVGGRFSAYNGDNNAPDYLLRVNADGTLDTGFNYGPNTGFVHPLVDDNGVVYALALQPDGKVVAGGRFEVFNGSSCPHHVARVNADGSLDVNFNFNGSGIRDDSFYSSDGLGRVEALLLLPNGKIMVGGVFTDYDDDNRAPNGLLRLNPEGDIDRQFNYNQYNFTTRNDGSGLAGPYDQNKGAAYTLALQPDGKVLVGGNFDAWLISPFQSQAFGNVHNLMRLNTDNTVDGTFNPQSHGVGAENAVYALAVQPDGKALVGGAFTSYNGTPRNFLMRVEANGTLNNADSFTGINSPALALAVQPDGKVLVGGTFVNFNGSSTSSRLIRLQPDGTLNNADAPLAGATFAFNPGNVSGSTYTVRTPGTYTATATDPATGFAYPSNAVTVTFAPLPVELTAFTATLAGPAVRLAWATASEKNSQAFIVERSLDGQSFAAIGTVAAAGSSTSARAYELLDAKLPSGVATLYYRLKQVDADGTFSYSPVRTVALTAAATGLALFPNPAQGGAVTLMGAQAGTAVTVFDALGRPVLAAATDAAGTAALALPAGLATGVYVVRVGSKALRLTVQ</sequence>
<gene>
    <name evidence="1" type="ORF">I7X13_14985</name>
</gene>
<organism evidence="1 2">
    <name type="scientific">Hymenobacter negativus</name>
    <dbReference type="NCBI Taxonomy" id="2795026"/>
    <lineage>
        <taxon>Bacteria</taxon>
        <taxon>Pseudomonadati</taxon>
        <taxon>Bacteroidota</taxon>
        <taxon>Cytophagia</taxon>
        <taxon>Cytophagales</taxon>
        <taxon>Hymenobacteraceae</taxon>
        <taxon>Hymenobacter</taxon>
    </lineage>
</organism>
<dbReference type="PANTHER" id="PTHR42754:SF1">
    <property type="entry name" value="LIPOPROTEIN"/>
    <property type="match status" value="1"/>
</dbReference>